<comment type="caution">
    <text evidence="2">The sequence shown here is derived from an EMBL/GenBank/DDBJ whole genome shotgun (WGS) entry which is preliminary data.</text>
</comment>
<feature type="transmembrane region" description="Helical" evidence="1">
    <location>
        <begin position="218"/>
        <end position="236"/>
    </location>
</feature>
<proteinExistence type="predicted"/>
<dbReference type="RefSeq" id="WP_034975003.1">
    <property type="nucleotide sequence ID" value="NZ_FOFI01000003.1"/>
</dbReference>
<feature type="transmembrane region" description="Helical" evidence="1">
    <location>
        <begin position="55"/>
        <end position="77"/>
    </location>
</feature>
<feature type="transmembrane region" description="Helical" evidence="1">
    <location>
        <begin position="21"/>
        <end position="43"/>
    </location>
</feature>
<keyword evidence="1" id="KW-1133">Transmembrane helix</keyword>
<dbReference type="Proteomes" id="UP000028623">
    <property type="component" value="Unassembled WGS sequence"/>
</dbReference>
<sequence length="327" mass="38842">MTKFQSVNDGKAYEIYPLRGYISILVYLLLFLLIALVPLMYFISDDFIIEEVLKLVFYSLLINIVIFFPIVLILYHFSYHFSWVEKKIYKKLFFYKKLKMEAENIELDRSNYKIIDKTDRFSNVINLMFFGMKYQNISENTQELIGLIDKNWLSQIPESVEEKVLGFNNLVYFKSIDDNEFELIKTNKLNLVLFVVFCLAFLYQLYNLQSKSTSDIGFIDFVTGIPAFVFLIIISTRKIFNLKDRMVYTKFLWVIPYEKMNLDLFHNFEVTKHYTNGIYTGTSLNMLFSKKTDPNKYRHLTIVSATKKTKPFEAIMTEIRFLLSKMK</sequence>
<evidence type="ECO:0000313" key="2">
    <source>
        <dbReference type="EMBL" id="KFC21810.1"/>
    </source>
</evidence>
<name>A0A085BH65_9FLAO</name>
<evidence type="ECO:0000313" key="3">
    <source>
        <dbReference type="Proteomes" id="UP000028623"/>
    </source>
</evidence>
<organism evidence="2 3">
    <name type="scientific">Epilithonimonas lactis</name>
    <dbReference type="NCBI Taxonomy" id="421072"/>
    <lineage>
        <taxon>Bacteria</taxon>
        <taxon>Pseudomonadati</taxon>
        <taxon>Bacteroidota</taxon>
        <taxon>Flavobacteriia</taxon>
        <taxon>Flavobacteriales</taxon>
        <taxon>Weeksellaceae</taxon>
        <taxon>Chryseobacterium group</taxon>
        <taxon>Epilithonimonas</taxon>
    </lineage>
</organism>
<reference evidence="2 3" key="1">
    <citation type="submission" date="2014-07" db="EMBL/GenBank/DDBJ databases">
        <title>Epilithonimonas lactis LMG 22401 Genome.</title>
        <authorList>
            <person name="Pipes S.E."/>
            <person name="Stropko S.J."/>
        </authorList>
    </citation>
    <scope>NUCLEOTIDE SEQUENCE [LARGE SCALE GENOMIC DNA]</scope>
    <source>
        <strain evidence="2 3">LMG 24401</strain>
    </source>
</reference>
<protein>
    <submittedName>
        <fullName evidence="2">Uncharacterized protein</fullName>
    </submittedName>
</protein>
<dbReference type="OrthoDB" id="667067at2"/>
<keyword evidence="1" id="KW-0472">Membrane</keyword>
<accession>A0A085BH65</accession>
<evidence type="ECO:0000256" key="1">
    <source>
        <dbReference type="SAM" id="Phobius"/>
    </source>
</evidence>
<keyword evidence="1" id="KW-0812">Transmembrane</keyword>
<dbReference type="AlphaFoldDB" id="A0A085BH65"/>
<gene>
    <name evidence="2" type="ORF">IO89_07430</name>
</gene>
<feature type="transmembrane region" description="Helical" evidence="1">
    <location>
        <begin position="189"/>
        <end position="206"/>
    </location>
</feature>
<dbReference type="STRING" id="421072.SAMN04488097_2098"/>
<dbReference type="EMBL" id="JPLY01000003">
    <property type="protein sequence ID" value="KFC21810.1"/>
    <property type="molecule type" value="Genomic_DNA"/>
</dbReference>
<keyword evidence="3" id="KW-1185">Reference proteome</keyword>